<dbReference type="Gene3D" id="2.170.130.10">
    <property type="entry name" value="TonB-dependent receptor, plug domain"/>
    <property type="match status" value="1"/>
</dbReference>
<dbReference type="KEGG" id="senf:GJR95_14855"/>
<dbReference type="InterPro" id="IPR000531">
    <property type="entry name" value="Beta-barrel_TonB"/>
</dbReference>
<evidence type="ECO:0000256" key="1">
    <source>
        <dbReference type="ARBA" id="ARBA00004442"/>
    </source>
</evidence>
<dbReference type="SUPFAM" id="SSF56935">
    <property type="entry name" value="Porins"/>
    <property type="match status" value="1"/>
</dbReference>
<organism evidence="5 6">
    <name type="scientific">Spirosoma endbachense</name>
    <dbReference type="NCBI Taxonomy" id="2666025"/>
    <lineage>
        <taxon>Bacteria</taxon>
        <taxon>Pseudomonadati</taxon>
        <taxon>Bacteroidota</taxon>
        <taxon>Cytophagia</taxon>
        <taxon>Cytophagales</taxon>
        <taxon>Cytophagaceae</taxon>
        <taxon>Spirosoma</taxon>
    </lineage>
</organism>
<sequence length="798" mass="88709">MRRLSIGAYTMRLSLFHFIQCSDMKPFLLNLCLLYASLVSVCAQTIQGTLFQERTQRPIAHAEVLLANGSDQHVFSDSTGHYVMAVPEPGRYRLLIKAEGYHLQLIDNVLVTTGKETVADVVLTESTQQLGEVNVRGSRPATAIANGYVSVSGQIVDLEQTTRFAGSRNDPSRMAMNFAGVVGNNDTRNDIVVRGNAPNGLLWRIEGVDVPNPNHFGAMGATGGPVPILNSQTLQTSSFLTGAFPAAYGNALSGVFDLQLRNGNERKREYTFQAGFTGFEAGAEGPLSRKNKSSYLVHYRYSVLGLLSKIGVRFGTGTSAPQYQDLTVKLNFSIAKGHTLSIFGVGGKNGTVFDNTVSAYSDAGTYNDYRTAMGVIGATYNSQLTTQTTFRLATAFTGTQVANRYDTLGRDDALHANYRDRSHYTKATAHAQLTHRYSMQSSLLAGVIASNYWFSFHDSTQLASGMKSLRNADASAQTYQGYLQWQYTPTDRLTLNVGLHATHLSLNQHGVVEPRAGLQYQLTPKTTLSAGVGNFSRMQDWMLYFNEPTADNQVGRLPNQSLGFSKSRQAVLGWTQRIGTDWLLKAETYYQYLYDIPIDQKPSYYSALNEGASFFTTNRTGLINAGTGRNYGAELTVEKPFSKQYYLLSTLSMFNSQYRTLLGEWNSTAFANRFVWNALGGYEWTVGSRNSLAIDIRNTLAGGRRYTPIDLARSQEMNTTVFDEQRPFAGQLPVYSRTDIKLTYRRNKPRATFEWSIDIQNAFNHSNAYQMLYSSQLNSLAYSLQMGRYFVVNQRIVF</sequence>
<protein>
    <submittedName>
        <fullName evidence="5">TonB-dependent receptor</fullName>
    </submittedName>
</protein>
<dbReference type="Gene3D" id="2.60.40.1120">
    <property type="entry name" value="Carboxypeptidase-like, regulatory domain"/>
    <property type="match status" value="1"/>
</dbReference>
<dbReference type="GO" id="GO:0009279">
    <property type="term" value="C:cell outer membrane"/>
    <property type="evidence" value="ECO:0007669"/>
    <property type="project" value="UniProtKB-SubCell"/>
</dbReference>
<dbReference type="InterPro" id="IPR037066">
    <property type="entry name" value="Plug_dom_sf"/>
</dbReference>
<evidence type="ECO:0000259" key="4">
    <source>
        <dbReference type="Pfam" id="PF00593"/>
    </source>
</evidence>
<feature type="domain" description="TonB-dependent receptor-like beta-barrel" evidence="4">
    <location>
        <begin position="329"/>
        <end position="761"/>
    </location>
</feature>
<reference evidence="5 6" key="1">
    <citation type="submission" date="2019-11" db="EMBL/GenBank/DDBJ databases">
        <title>Spirosoma endbachense sp. nov., isolated from a natural salt meadow.</title>
        <authorList>
            <person name="Rojas J."/>
            <person name="Ambika Manirajan B."/>
            <person name="Ratering S."/>
            <person name="Suarez C."/>
            <person name="Geissler-Plaum R."/>
            <person name="Schnell S."/>
        </authorList>
    </citation>
    <scope>NUCLEOTIDE SEQUENCE [LARGE SCALE GENOMIC DNA]</scope>
    <source>
        <strain evidence="5 6">I-24</strain>
    </source>
</reference>
<dbReference type="Proteomes" id="UP000464577">
    <property type="component" value="Chromosome"/>
</dbReference>
<evidence type="ECO:0000256" key="3">
    <source>
        <dbReference type="ARBA" id="ARBA00023237"/>
    </source>
</evidence>
<dbReference type="Pfam" id="PF00593">
    <property type="entry name" value="TonB_dep_Rec_b-barrel"/>
    <property type="match status" value="1"/>
</dbReference>
<keyword evidence="2" id="KW-0472">Membrane</keyword>
<keyword evidence="3" id="KW-0998">Cell outer membrane</keyword>
<comment type="subcellular location">
    <subcellularLocation>
        <location evidence="1">Cell outer membrane</location>
    </subcellularLocation>
</comment>
<keyword evidence="5" id="KW-0675">Receptor</keyword>
<dbReference type="InterPro" id="IPR036942">
    <property type="entry name" value="Beta-barrel_TonB_sf"/>
</dbReference>
<name>A0A6P1VWJ1_9BACT</name>
<dbReference type="Gene3D" id="2.40.170.20">
    <property type="entry name" value="TonB-dependent receptor, beta-barrel domain"/>
    <property type="match status" value="1"/>
</dbReference>
<dbReference type="InterPro" id="IPR008969">
    <property type="entry name" value="CarboxyPept-like_regulatory"/>
</dbReference>
<evidence type="ECO:0000313" key="6">
    <source>
        <dbReference type="Proteomes" id="UP000464577"/>
    </source>
</evidence>
<evidence type="ECO:0000256" key="2">
    <source>
        <dbReference type="ARBA" id="ARBA00023136"/>
    </source>
</evidence>
<keyword evidence="6" id="KW-1185">Reference proteome</keyword>
<gene>
    <name evidence="5" type="ORF">GJR95_14855</name>
</gene>
<dbReference type="EMBL" id="CP045997">
    <property type="protein sequence ID" value="QHV96210.1"/>
    <property type="molecule type" value="Genomic_DNA"/>
</dbReference>
<dbReference type="AlphaFoldDB" id="A0A6P1VWJ1"/>
<evidence type="ECO:0000313" key="5">
    <source>
        <dbReference type="EMBL" id="QHV96210.1"/>
    </source>
</evidence>
<accession>A0A6P1VWJ1</accession>
<dbReference type="Pfam" id="PF13620">
    <property type="entry name" value="CarboxypepD_reg"/>
    <property type="match status" value="1"/>
</dbReference>
<proteinExistence type="predicted"/>
<dbReference type="SUPFAM" id="SSF49464">
    <property type="entry name" value="Carboxypeptidase regulatory domain-like"/>
    <property type="match status" value="1"/>
</dbReference>